<accession>A0A6A6U7M2</accession>
<reference evidence="2" key="1">
    <citation type="journal article" date="2020" name="Stud. Mycol.">
        <title>101 Dothideomycetes genomes: a test case for predicting lifestyles and emergence of pathogens.</title>
        <authorList>
            <person name="Haridas S."/>
            <person name="Albert R."/>
            <person name="Binder M."/>
            <person name="Bloem J."/>
            <person name="Labutti K."/>
            <person name="Salamov A."/>
            <person name="Andreopoulos B."/>
            <person name="Baker S."/>
            <person name="Barry K."/>
            <person name="Bills G."/>
            <person name="Bluhm B."/>
            <person name="Cannon C."/>
            <person name="Castanera R."/>
            <person name="Culley D."/>
            <person name="Daum C."/>
            <person name="Ezra D."/>
            <person name="Gonzalez J."/>
            <person name="Henrissat B."/>
            <person name="Kuo A."/>
            <person name="Liang C."/>
            <person name="Lipzen A."/>
            <person name="Lutzoni F."/>
            <person name="Magnuson J."/>
            <person name="Mondo S."/>
            <person name="Nolan M."/>
            <person name="Ohm R."/>
            <person name="Pangilinan J."/>
            <person name="Park H.-J."/>
            <person name="Ramirez L."/>
            <person name="Alfaro M."/>
            <person name="Sun H."/>
            <person name="Tritt A."/>
            <person name="Yoshinaga Y."/>
            <person name="Zwiers L.-H."/>
            <person name="Turgeon B."/>
            <person name="Goodwin S."/>
            <person name="Spatafora J."/>
            <person name="Crous P."/>
            <person name="Grigoriev I."/>
        </authorList>
    </citation>
    <scope>NUCLEOTIDE SEQUENCE</scope>
    <source>
        <strain evidence="2">CBS 115976</strain>
    </source>
</reference>
<proteinExistence type="predicted"/>
<evidence type="ECO:0000313" key="2">
    <source>
        <dbReference type="EMBL" id="KAF2667626.1"/>
    </source>
</evidence>
<name>A0A6A6U7M2_9PEZI</name>
<dbReference type="AlphaFoldDB" id="A0A6A6U7M2"/>
<keyword evidence="3" id="KW-1185">Reference proteome</keyword>
<dbReference type="EMBL" id="MU004237">
    <property type="protein sequence ID" value="KAF2667626.1"/>
    <property type="molecule type" value="Genomic_DNA"/>
</dbReference>
<feature type="chain" id="PRO_5025692280" evidence="1">
    <location>
        <begin position="19"/>
        <end position="102"/>
    </location>
</feature>
<dbReference type="Proteomes" id="UP000799302">
    <property type="component" value="Unassembled WGS sequence"/>
</dbReference>
<feature type="signal peptide" evidence="1">
    <location>
        <begin position="1"/>
        <end position="18"/>
    </location>
</feature>
<keyword evidence="1" id="KW-0732">Signal</keyword>
<evidence type="ECO:0000256" key="1">
    <source>
        <dbReference type="SAM" id="SignalP"/>
    </source>
</evidence>
<sequence length="102" mass="11108">MKLSTSLAFVTLVDSVLAGVGSSEYAKRPCLPFSCGKKNWQASARAKRFPIEKRAPEVTIVAGQGRPSPCIDYMHKTGVTRKNLQCKSSFSVLGSYPLETLI</sequence>
<gene>
    <name evidence="2" type="ORF">BT63DRAFT_456926</name>
</gene>
<organism evidence="2 3">
    <name type="scientific">Microthyrium microscopicum</name>
    <dbReference type="NCBI Taxonomy" id="703497"/>
    <lineage>
        <taxon>Eukaryota</taxon>
        <taxon>Fungi</taxon>
        <taxon>Dikarya</taxon>
        <taxon>Ascomycota</taxon>
        <taxon>Pezizomycotina</taxon>
        <taxon>Dothideomycetes</taxon>
        <taxon>Dothideomycetes incertae sedis</taxon>
        <taxon>Microthyriales</taxon>
        <taxon>Microthyriaceae</taxon>
        <taxon>Microthyrium</taxon>
    </lineage>
</organism>
<protein>
    <submittedName>
        <fullName evidence="2">Uncharacterized protein</fullName>
    </submittedName>
</protein>
<evidence type="ECO:0000313" key="3">
    <source>
        <dbReference type="Proteomes" id="UP000799302"/>
    </source>
</evidence>